<evidence type="ECO:0000259" key="6">
    <source>
        <dbReference type="PROSITE" id="PS50113"/>
    </source>
</evidence>
<dbReference type="OrthoDB" id="8897998at2"/>
<dbReference type="STRING" id="338969.Rfer_1928"/>
<name>Q21X49_ALBFT</name>
<dbReference type="PANTHER" id="PTHR44757:SF2">
    <property type="entry name" value="BIOFILM ARCHITECTURE MAINTENANCE PROTEIN MBAA"/>
    <property type="match status" value="1"/>
</dbReference>
<dbReference type="Gene3D" id="3.40.50.2300">
    <property type="match status" value="1"/>
</dbReference>
<dbReference type="eggNOG" id="COG2197">
    <property type="taxonomic scope" value="Bacteria"/>
</dbReference>
<evidence type="ECO:0000256" key="1">
    <source>
        <dbReference type="ARBA" id="ARBA00023125"/>
    </source>
</evidence>
<dbReference type="GO" id="GO:0006355">
    <property type="term" value="P:regulation of DNA-templated transcription"/>
    <property type="evidence" value="ECO:0007669"/>
    <property type="project" value="InterPro"/>
</dbReference>
<dbReference type="eggNOG" id="COG0745">
    <property type="taxonomic scope" value="Bacteria"/>
</dbReference>
<dbReference type="EMBL" id="CP000267">
    <property type="protein sequence ID" value="ABD69654.1"/>
    <property type="molecule type" value="Genomic_DNA"/>
</dbReference>
<protein>
    <submittedName>
        <fullName evidence="7">Two component transcriptional regulator, LuxR family</fullName>
    </submittedName>
</protein>
<dbReference type="InterPro" id="IPR013655">
    <property type="entry name" value="PAS_fold_3"/>
</dbReference>
<evidence type="ECO:0000259" key="3">
    <source>
        <dbReference type="PROSITE" id="PS50043"/>
    </source>
</evidence>
<organism evidence="7 8">
    <name type="scientific">Albidiferax ferrireducens (strain ATCC BAA-621 / DSM 15236 / T118)</name>
    <name type="common">Rhodoferax ferrireducens</name>
    <dbReference type="NCBI Taxonomy" id="338969"/>
    <lineage>
        <taxon>Bacteria</taxon>
        <taxon>Pseudomonadati</taxon>
        <taxon>Pseudomonadota</taxon>
        <taxon>Betaproteobacteria</taxon>
        <taxon>Burkholderiales</taxon>
        <taxon>Comamonadaceae</taxon>
        <taxon>Rhodoferax</taxon>
    </lineage>
</organism>
<accession>Q21X49</accession>
<evidence type="ECO:0000256" key="2">
    <source>
        <dbReference type="PROSITE-ProRule" id="PRU00169"/>
    </source>
</evidence>
<dbReference type="AlphaFoldDB" id="Q21X49"/>
<dbReference type="Gene3D" id="1.10.10.10">
    <property type="entry name" value="Winged helix-like DNA-binding domain superfamily/Winged helix DNA-binding domain"/>
    <property type="match status" value="1"/>
</dbReference>
<dbReference type="SMART" id="SM00091">
    <property type="entry name" value="PAS"/>
    <property type="match status" value="2"/>
</dbReference>
<dbReference type="InterPro" id="IPR036388">
    <property type="entry name" value="WH-like_DNA-bd_sf"/>
</dbReference>
<feature type="domain" description="HTH luxR-type" evidence="3">
    <location>
        <begin position="418"/>
        <end position="483"/>
    </location>
</feature>
<reference evidence="8" key="1">
    <citation type="submission" date="2006-02" db="EMBL/GenBank/DDBJ databases">
        <title>Complete sequence of chromosome of Rhodoferax ferrireducens DSM 15236.</title>
        <authorList>
            <person name="Copeland A."/>
            <person name="Lucas S."/>
            <person name="Lapidus A."/>
            <person name="Barry K."/>
            <person name="Detter J.C."/>
            <person name="Glavina del Rio T."/>
            <person name="Hammon N."/>
            <person name="Israni S."/>
            <person name="Pitluck S."/>
            <person name="Brettin T."/>
            <person name="Bruce D."/>
            <person name="Han C."/>
            <person name="Tapia R."/>
            <person name="Gilna P."/>
            <person name="Kiss H."/>
            <person name="Schmutz J."/>
            <person name="Larimer F."/>
            <person name="Land M."/>
            <person name="Kyrpides N."/>
            <person name="Ivanova N."/>
            <person name="Richardson P."/>
        </authorList>
    </citation>
    <scope>NUCLEOTIDE SEQUENCE [LARGE SCALE GENOMIC DNA]</scope>
    <source>
        <strain evidence="8">ATCC BAA-621 / DSM 15236 / T118</strain>
    </source>
</reference>
<dbReference type="PROSITE" id="PS50043">
    <property type="entry name" value="HTH_LUXR_2"/>
    <property type="match status" value="1"/>
</dbReference>
<comment type="caution">
    <text evidence="2">Lacks conserved residue(s) required for the propagation of feature annotation.</text>
</comment>
<dbReference type="CDD" id="cd06170">
    <property type="entry name" value="LuxR_C_like"/>
    <property type="match status" value="1"/>
</dbReference>
<evidence type="ECO:0000313" key="8">
    <source>
        <dbReference type="Proteomes" id="UP000008332"/>
    </source>
</evidence>
<dbReference type="Pfam" id="PF13426">
    <property type="entry name" value="PAS_9"/>
    <property type="match status" value="1"/>
</dbReference>
<evidence type="ECO:0000259" key="5">
    <source>
        <dbReference type="PROSITE" id="PS50112"/>
    </source>
</evidence>
<dbReference type="Gene3D" id="3.30.450.20">
    <property type="entry name" value="PAS domain"/>
    <property type="match status" value="2"/>
</dbReference>
<keyword evidence="1" id="KW-0238">DNA-binding</keyword>
<dbReference type="CDD" id="cd00130">
    <property type="entry name" value="PAS"/>
    <property type="match status" value="2"/>
</dbReference>
<dbReference type="eggNOG" id="COG3829">
    <property type="taxonomic scope" value="Bacteria"/>
</dbReference>
<dbReference type="InterPro" id="IPR000792">
    <property type="entry name" value="Tscrpt_reg_LuxR_C"/>
</dbReference>
<dbReference type="SMART" id="SM00448">
    <property type="entry name" value="REC"/>
    <property type="match status" value="1"/>
</dbReference>
<dbReference type="SUPFAM" id="SSF46894">
    <property type="entry name" value="C-terminal effector domain of the bipartite response regulators"/>
    <property type="match status" value="1"/>
</dbReference>
<proteinExistence type="predicted"/>
<dbReference type="InterPro" id="IPR052155">
    <property type="entry name" value="Biofilm_reg_signaling"/>
</dbReference>
<dbReference type="CDD" id="cd00156">
    <property type="entry name" value="REC"/>
    <property type="match status" value="1"/>
</dbReference>
<feature type="domain" description="PAS" evidence="5">
    <location>
        <begin position="136"/>
        <end position="180"/>
    </location>
</feature>
<dbReference type="InterPro" id="IPR000700">
    <property type="entry name" value="PAS-assoc_C"/>
</dbReference>
<dbReference type="HOGENOM" id="CLU_560048_0_0_4"/>
<dbReference type="PROSITE" id="PS50113">
    <property type="entry name" value="PAC"/>
    <property type="match status" value="2"/>
</dbReference>
<dbReference type="PROSITE" id="PS50110">
    <property type="entry name" value="RESPONSE_REGULATORY"/>
    <property type="match status" value="1"/>
</dbReference>
<dbReference type="InterPro" id="IPR011006">
    <property type="entry name" value="CheY-like_superfamily"/>
</dbReference>
<dbReference type="GO" id="GO:0000160">
    <property type="term" value="P:phosphorelay signal transduction system"/>
    <property type="evidence" value="ECO:0007669"/>
    <property type="project" value="InterPro"/>
</dbReference>
<feature type="domain" description="Response regulatory" evidence="4">
    <location>
        <begin position="6"/>
        <end position="127"/>
    </location>
</feature>
<dbReference type="InterPro" id="IPR000014">
    <property type="entry name" value="PAS"/>
</dbReference>
<evidence type="ECO:0000313" key="7">
    <source>
        <dbReference type="EMBL" id="ABD69654.1"/>
    </source>
</evidence>
<dbReference type="SMART" id="SM00421">
    <property type="entry name" value="HTH_LUXR"/>
    <property type="match status" value="1"/>
</dbReference>
<feature type="domain" description="PAC" evidence="6">
    <location>
        <begin position="339"/>
        <end position="392"/>
    </location>
</feature>
<dbReference type="PRINTS" id="PR00038">
    <property type="entry name" value="HTHLUXR"/>
</dbReference>
<dbReference type="InterPro" id="IPR001789">
    <property type="entry name" value="Sig_transdc_resp-reg_receiver"/>
</dbReference>
<sequence>MAQATTILVVEDALGDFGLIKSCLQQAGFCRDDHEPSLIWAKSLAQGIAQARQVRPDVILLKTSLPDSSGMSTVVAMNAALPNVPIIVLNGVDDDNFAIAALEAGAQDYLIRGQFDYKALGRTMRNALVRAKLESRLRLFEVALDSAANGIVITDVQGKIEWANLAFTQMTGYCVEEALGCNPSQLVSSGKHDGAFYRHMWATILSGQVWRGELINRRKDGSFYDEAMAIAPVTASDGSIRNFVAIKQDITESKAAELLIQKSEQQLELALAGSGLGLWDWHVGSGEFATSARWCAMLGYGQDEIEPNIRSLEKLVHPKDWPLVCAARDAHLSGETRAYESEHRMRHKDGHWVWVLERGKVVVRDADGGPLRAAGTQLDISDNKRLNQEGSELLRRIESLMREVSKPPALVERERSGELDRSARISARQRQVLELVAMGCTSAQIAEKLQISPATVVTHRRDLMGKLDLHTVAELTRYAMQSKLGSE</sequence>
<gene>
    <name evidence="7" type="ordered locus">Rfer_1928</name>
</gene>
<dbReference type="RefSeq" id="WP_011464222.1">
    <property type="nucleotide sequence ID" value="NC_007908.1"/>
</dbReference>
<dbReference type="InterPro" id="IPR001610">
    <property type="entry name" value="PAC"/>
</dbReference>
<dbReference type="PANTHER" id="PTHR44757">
    <property type="entry name" value="DIGUANYLATE CYCLASE DGCP"/>
    <property type="match status" value="1"/>
</dbReference>
<evidence type="ECO:0000259" key="4">
    <source>
        <dbReference type="PROSITE" id="PS50110"/>
    </source>
</evidence>
<dbReference type="InterPro" id="IPR016032">
    <property type="entry name" value="Sig_transdc_resp-reg_C-effctor"/>
</dbReference>
<dbReference type="PROSITE" id="PS50112">
    <property type="entry name" value="PAS"/>
    <property type="match status" value="1"/>
</dbReference>
<dbReference type="Pfam" id="PF00196">
    <property type="entry name" value="GerE"/>
    <property type="match status" value="1"/>
</dbReference>
<dbReference type="NCBIfam" id="TIGR00229">
    <property type="entry name" value="sensory_box"/>
    <property type="match status" value="2"/>
</dbReference>
<dbReference type="KEGG" id="rfr:Rfer_1928"/>
<dbReference type="SUPFAM" id="SSF55785">
    <property type="entry name" value="PYP-like sensor domain (PAS domain)"/>
    <property type="match status" value="2"/>
</dbReference>
<dbReference type="Proteomes" id="UP000008332">
    <property type="component" value="Chromosome"/>
</dbReference>
<dbReference type="Pfam" id="PF00072">
    <property type="entry name" value="Response_reg"/>
    <property type="match status" value="1"/>
</dbReference>
<dbReference type="Pfam" id="PF08447">
    <property type="entry name" value="PAS_3"/>
    <property type="match status" value="1"/>
</dbReference>
<keyword evidence="8" id="KW-1185">Reference proteome</keyword>
<dbReference type="InterPro" id="IPR035965">
    <property type="entry name" value="PAS-like_dom_sf"/>
</dbReference>
<dbReference type="GO" id="GO:0003677">
    <property type="term" value="F:DNA binding"/>
    <property type="evidence" value="ECO:0007669"/>
    <property type="project" value="UniProtKB-KW"/>
</dbReference>
<feature type="domain" description="PAC" evidence="6">
    <location>
        <begin position="208"/>
        <end position="262"/>
    </location>
</feature>
<dbReference type="SMART" id="SM00086">
    <property type="entry name" value="PAC"/>
    <property type="match status" value="2"/>
</dbReference>
<dbReference type="SUPFAM" id="SSF52172">
    <property type="entry name" value="CheY-like"/>
    <property type="match status" value="1"/>
</dbReference>